<dbReference type="GO" id="GO:0005886">
    <property type="term" value="C:plasma membrane"/>
    <property type="evidence" value="ECO:0007669"/>
    <property type="project" value="UniProtKB-SubCell"/>
</dbReference>
<dbReference type="PANTHER" id="PTHR38779:SF2">
    <property type="entry name" value="TYPE II SECRETION SYSTEM PROTEIN I-RELATED"/>
    <property type="match status" value="1"/>
</dbReference>
<evidence type="ECO:0000256" key="8">
    <source>
        <dbReference type="ARBA" id="ARBA00023136"/>
    </source>
</evidence>
<evidence type="ECO:0000259" key="11">
    <source>
        <dbReference type="Pfam" id="PF02501"/>
    </source>
</evidence>
<evidence type="ECO:0000256" key="2">
    <source>
        <dbReference type="ARBA" id="ARBA00008358"/>
    </source>
</evidence>
<keyword evidence="3" id="KW-1003">Cell membrane</keyword>
<keyword evidence="6 9" id="KW-0812">Transmembrane</keyword>
<dbReference type="GO" id="GO:0015627">
    <property type="term" value="C:type II protein secretion system complex"/>
    <property type="evidence" value="ECO:0007669"/>
    <property type="project" value="UniProtKB-UniRule"/>
</dbReference>
<proteinExistence type="inferred from homology"/>
<feature type="compositionally biased region" description="Basic residues" evidence="10">
    <location>
        <begin position="15"/>
        <end position="27"/>
    </location>
</feature>
<protein>
    <recommendedName>
        <fullName evidence="9">Type II secretion system protein I</fullName>
        <shortName evidence="9">T2SS minor pseudopilin I</shortName>
    </recommendedName>
</protein>
<feature type="transmembrane region" description="Helical" evidence="9">
    <location>
        <begin position="47"/>
        <end position="68"/>
    </location>
</feature>
<keyword evidence="8 9" id="KW-0472">Membrane</keyword>
<evidence type="ECO:0000256" key="4">
    <source>
        <dbReference type="ARBA" id="ARBA00022481"/>
    </source>
</evidence>
<dbReference type="InterPro" id="IPR045584">
    <property type="entry name" value="Pilin-like"/>
</dbReference>
<evidence type="ECO:0000256" key="9">
    <source>
        <dbReference type="RuleBase" id="RU368030"/>
    </source>
</evidence>
<dbReference type="NCBIfam" id="TIGR01707">
    <property type="entry name" value="gspI"/>
    <property type="match status" value="1"/>
</dbReference>
<evidence type="ECO:0000256" key="1">
    <source>
        <dbReference type="ARBA" id="ARBA00004377"/>
    </source>
</evidence>
<dbReference type="InterPro" id="IPR003413">
    <property type="entry name" value="T2SS_GspI_C"/>
</dbReference>
<keyword evidence="5 9" id="KW-0997">Cell inner membrane</keyword>
<accession>A0A1W6Z7Q3</accession>
<dbReference type="SUPFAM" id="SSF54523">
    <property type="entry name" value="Pili subunits"/>
    <property type="match status" value="1"/>
</dbReference>
<name>A0A1W6Z7Q3_9BORD</name>
<feature type="region of interest" description="Disordered" evidence="10">
    <location>
        <begin position="1"/>
        <end position="27"/>
    </location>
</feature>
<evidence type="ECO:0000256" key="5">
    <source>
        <dbReference type="ARBA" id="ARBA00022519"/>
    </source>
</evidence>
<dbReference type="Pfam" id="PF02501">
    <property type="entry name" value="T2SSI"/>
    <property type="match status" value="1"/>
</dbReference>
<organism evidence="12 13">
    <name type="scientific">Bordetella genomosp. 13</name>
    <dbReference type="NCBI Taxonomy" id="463040"/>
    <lineage>
        <taxon>Bacteria</taxon>
        <taxon>Pseudomonadati</taxon>
        <taxon>Pseudomonadota</taxon>
        <taxon>Betaproteobacteria</taxon>
        <taxon>Burkholderiales</taxon>
        <taxon>Alcaligenaceae</taxon>
        <taxon>Bordetella</taxon>
    </lineage>
</organism>
<dbReference type="InterPro" id="IPR010052">
    <property type="entry name" value="T2SS_protein-GspI"/>
</dbReference>
<comment type="subunit">
    <text evidence="9">Type II secretion is composed of four main components: the outer membrane complex, the inner membrane complex, the cytoplasmic secretion ATPase and the periplasm-spanning pseudopilus.</text>
</comment>
<dbReference type="GO" id="GO:0015628">
    <property type="term" value="P:protein secretion by the type II secretion system"/>
    <property type="evidence" value="ECO:0007669"/>
    <property type="project" value="UniProtKB-UniRule"/>
</dbReference>
<gene>
    <name evidence="12" type="ORF">CAL15_02155</name>
</gene>
<reference evidence="12 13" key="1">
    <citation type="submission" date="2017-05" db="EMBL/GenBank/DDBJ databases">
        <title>Complete and WGS of Bordetella genogroups.</title>
        <authorList>
            <person name="Spilker T."/>
            <person name="LiPuma J."/>
        </authorList>
    </citation>
    <scope>NUCLEOTIDE SEQUENCE [LARGE SCALE GENOMIC DNA]</scope>
    <source>
        <strain evidence="12 13">AU7206</strain>
    </source>
</reference>
<comment type="PTM">
    <text evidence="9">Cleaved by prepilin peptidase.</text>
</comment>
<feature type="domain" description="Type II secretion system protein GspI C-terminal" evidence="11">
    <location>
        <begin position="81"/>
        <end position="155"/>
    </location>
</feature>
<dbReference type="Pfam" id="PF07963">
    <property type="entry name" value="N_methyl"/>
    <property type="match status" value="1"/>
</dbReference>
<comment type="function">
    <text evidence="9">Component of the type II secretion system required for the energy-dependent secretion of extracellular factors such as proteases and toxins from the periplasm.</text>
</comment>
<evidence type="ECO:0000256" key="3">
    <source>
        <dbReference type="ARBA" id="ARBA00022475"/>
    </source>
</evidence>
<keyword evidence="4 9" id="KW-0488">Methylation</keyword>
<dbReference type="STRING" id="463040.CAL15_02155"/>
<dbReference type="PANTHER" id="PTHR38779">
    <property type="entry name" value="TYPE II SECRETION SYSTEM PROTEIN I-RELATED"/>
    <property type="match status" value="1"/>
</dbReference>
<evidence type="ECO:0000313" key="12">
    <source>
        <dbReference type="EMBL" id="ARP93292.1"/>
    </source>
</evidence>
<dbReference type="KEGG" id="bgm:CAL15_02155"/>
<evidence type="ECO:0000313" key="13">
    <source>
        <dbReference type="Proteomes" id="UP000194161"/>
    </source>
</evidence>
<evidence type="ECO:0000256" key="6">
    <source>
        <dbReference type="ARBA" id="ARBA00022692"/>
    </source>
</evidence>
<dbReference type="Gene3D" id="3.30.1300.30">
    <property type="entry name" value="GSPII I/J protein-like"/>
    <property type="match status" value="1"/>
</dbReference>
<keyword evidence="7 9" id="KW-1133">Transmembrane helix</keyword>
<dbReference type="InterPro" id="IPR012902">
    <property type="entry name" value="N_methyl_site"/>
</dbReference>
<dbReference type="PROSITE" id="PS00409">
    <property type="entry name" value="PROKAR_NTER_METHYL"/>
    <property type="match status" value="1"/>
</dbReference>
<keyword evidence="13" id="KW-1185">Reference proteome</keyword>
<dbReference type="EMBL" id="CP021111">
    <property type="protein sequence ID" value="ARP93292.1"/>
    <property type="molecule type" value="Genomic_DNA"/>
</dbReference>
<evidence type="ECO:0000256" key="10">
    <source>
        <dbReference type="SAM" id="MobiDB-lite"/>
    </source>
</evidence>
<comment type="subcellular location">
    <subcellularLocation>
        <location evidence="1 9">Cell inner membrane</location>
        <topology evidence="1 9">Single-pass membrane protein</topology>
    </subcellularLocation>
</comment>
<comment type="similarity">
    <text evidence="2 9">Belongs to the GSP I family.</text>
</comment>
<sequence>MGRRAAAPGTAQRRPYGRTHPRRHRRIPGAVMKRFPHPLLRASRQTGFTLVEVLIALAIISVALAAFVRTTSQATSNLGGLEQRSLAMLSAENAIALTQLGTPQAPGVQVIDCPQADQAFVCRVQIGPVQQGMRAVTAEVYVGRNSSQRLASVQTQLAEPPR</sequence>
<dbReference type="AlphaFoldDB" id="A0A1W6Z7Q3"/>
<dbReference type="NCBIfam" id="TIGR02532">
    <property type="entry name" value="IV_pilin_GFxxxE"/>
    <property type="match status" value="1"/>
</dbReference>
<evidence type="ECO:0000256" key="7">
    <source>
        <dbReference type="ARBA" id="ARBA00022989"/>
    </source>
</evidence>
<dbReference type="Proteomes" id="UP000194161">
    <property type="component" value="Chromosome"/>
</dbReference>